<keyword evidence="7" id="KW-1185">Reference proteome</keyword>
<dbReference type="GO" id="GO:0008270">
    <property type="term" value="F:zinc ion binding"/>
    <property type="evidence" value="ECO:0007669"/>
    <property type="project" value="UniProtKB-KW"/>
</dbReference>
<protein>
    <recommendedName>
        <fullName evidence="5">RanBP2-type domain-containing protein</fullName>
    </recommendedName>
</protein>
<keyword evidence="3" id="KW-0862">Zinc</keyword>
<comment type="caution">
    <text evidence="6">The sequence shown here is derived from an EMBL/GenBank/DDBJ whole genome shotgun (WGS) entry which is preliminary data.</text>
</comment>
<feature type="region of interest" description="Disordered" evidence="4">
    <location>
        <begin position="348"/>
        <end position="367"/>
    </location>
</feature>
<accession>A0A4R0RXV4</accession>
<dbReference type="PROSITE" id="PS01358">
    <property type="entry name" value="ZF_RANBP2_1"/>
    <property type="match status" value="1"/>
</dbReference>
<keyword evidence="1" id="KW-0479">Metal-binding</keyword>
<evidence type="ECO:0000259" key="5">
    <source>
        <dbReference type="PROSITE" id="PS01358"/>
    </source>
</evidence>
<evidence type="ECO:0000313" key="6">
    <source>
        <dbReference type="EMBL" id="TCD69008.1"/>
    </source>
</evidence>
<evidence type="ECO:0000256" key="1">
    <source>
        <dbReference type="ARBA" id="ARBA00022723"/>
    </source>
</evidence>
<dbReference type="EMBL" id="RWJN01000052">
    <property type="protein sequence ID" value="TCD69008.1"/>
    <property type="molecule type" value="Genomic_DNA"/>
</dbReference>
<organism evidence="6 7">
    <name type="scientific">Steccherinum ochraceum</name>
    <dbReference type="NCBI Taxonomy" id="92696"/>
    <lineage>
        <taxon>Eukaryota</taxon>
        <taxon>Fungi</taxon>
        <taxon>Dikarya</taxon>
        <taxon>Basidiomycota</taxon>
        <taxon>Agaricomycotina</taxon>
        <taxon>Agaricomycetes</taxon>
        <taxon>Polyporales</taxon>
        <taxon>Steccherinaceae</taxon>
        <taxon>Steccherinum</taxon>
    </lineage>
</organism>
<dbReference type="STRING" id="92696.A0A4R0RXV4"/>
<keyword evidence="2" id="KW-0863">Zinc-finger</keyword>
<dbReference type="InterPro" id="IPR036443">
    <property type="entry name" value="Znf_RanBP2_sf"/>
</dbReference>
<dbReference type="AlphaFoldDB" id="A0A4R0RXV4"/>
<dbReference type="InterPro" id="IPR001876">
    <property type="entry name" value="Znf_RanBP2"/>
</dbReference>
<evidence type="ECO:0000256" key="3">
    <source>
        <dbReference type="ARBA" id="ARBA00022833"/>
    </source>
</evidence>
<feature type="domain" description="RanBP2-type" evidence="5">
    <location>
        <begin position="444"/>
        <end position="463"/>
    </location>
</feature>
<sequence>MAIPTRLNVSRHNIAWSCESQALDRSTCSLASEQLIIASLAASDAQEDAGIWPLSDLWEPNHLQLGRKTEAKQQLDDDTAIPSPSYLQIIPARQDVCIDSGTLTSAYETFLDTRSRVLQLHKPWMASTPTHETQYVKNLQPSLWRVGEQEEVLMAEDDSLWAVFKTHEEACSALLTANPTLILSPATEQDLEATHNLHQITWSELESMSSLAVSAESMGRSAAPSYSPPWAYSNDLRPDSVPGPTYGTPREILQSHGHPELYNLSSNPPNPKLSFRAGDWWRNVGCIKCGTPRIPNGTQAGSGLNTVRTSPPPQISPRFINQLGPLDDASHMLEARLPPQHVLRTHLAGRTNHGPAPSQSMNFPSKAPVPQYPILTPSGAALSAGGRVRNVSIDPLSPCIMYWPDNEPIPEPGQIRPFGSAVVQFPPIINTGNKGAAEKQPGDWICQKCKYLNWRRRKVCQTCFPYAEGNGDSISAAVQAERIALLAGVLNKTEPSPLPPRQLPVPPNGYARDYPREWQDESLRVVPRQGFPPARTQSIYQTPESLSYTHTSASQLDYDPSNPTISRNLLPSFLQDIVHPPALSPAGSTSSSDTGLEDSFAAFDIADTLAGPRMRRHPYSTSSSSSSTSIASIWKLDGQESKTYKLGNVSPIEKAPTAFTSFA</sequence>
<gene>
    <name evidence="6" type="ORF">EIP91_009230</name>
</gene>
<dbReference type="Proteomes" id="UP000292702">
    <property type="component" value="Unassembled WGS sequence"/>
</dbReference>
<evidence type="ECO:0000256" key="2">
    <source>
        <dbReference type="ARBA" id="ARBA00022771"/>
    </source>
</evidence>
<proteinExistence type="predicted"/>
<evidence type="ECO:0000256" key="4">
    <source>
        <dbReference type="SAM" id="MobiDB-lite"/>
    </source>
</evidence>
<dbReference type="OrthoDB" id="448399at2759"/>
<name>A0A4R0RXV4_9APHY</name>
<reference evidence="6 7" key="1">
    <citation type="submission" date="2018-11" db="EMBL/GenBank/DDBJ databases">
        <title>Genome assembly of Steccherinum ochraceum LE-BIN_3174, the white-rot fungus of the Steccherinaceae family (The Residual Polyporoid clade, Polyporales, Basidiomycota).</title>
        <authorList>
            <person name="Fedorova T.V."/>
            <person name="Glazunova O.A."/>
            <person name="Landesman E.O."/>
            <person name="Moiseenko K.V."/>
            <person name="Psurtseva N.V."/>
            <person name="Savinova O.S."/>
            <person name="Shakhova N.V."/>
            <person name="Tyazhelova T.V."/>
            <person name="Vasina D.V."/>
        </authorList>
    </citation>
    <scope>NUCLEOTIDE SEQUENCE [LARGE SCALE GENOMIC DNA]</scope>
    <source>
        <strain evidence="6 7">LE-BIN_3174</strain>
    </source>
</reference>
<evidence type="ECO:0000313" key="7">
    <source>
        <dbReference type="Proteomes" id="UP000292702"/>
    </source>
</evidence>
<dbReference type="SUPFAM" id="SSF90209">
    <property type="entry name" value="Ran binding protein zinc finger-like"/>
    <property type="match status" value="1"/>
</dbReference>
<dbReference type="Gene3D" id="4.10.1060.10">
    <property type="entry name" value="Zinc finger, RanBP2-type"/>
    <property type="match status" value="1"/>
</dbReference>